<keyword evidence="2" id="KW-1185">Reference proteome</keyword>
<proteinExistence type="predicted"/>
<accession>A0ACB7Y4L2</accession>
<reference evidence="1 2" key="1">
    <citation type="journal article" date="2021" name="Hortic Res">
        <title>High-quality reference genome and annotation aids understanding of berry development for evergreen blueberry (Vaccinium darrowii).</title>
        <authorList>
            <person name="Yu J."/>
            <person name="Hulse-Kemp A.M."/>
            <person name="Babiker E."/>
            <person name="Staton M."/>
        </authorList>
    </citation>
    <scope>NUCLEOTIDE SEQUENCE [LARGE SCALE GENOMIC DNA]</scope>
    <source>
        <strain evidence="2">cv. NJ 8807/NJ 8810</strain>
        <tissue evidence="1">Young leaf</tissue>
    </source>
</reference>
<evidence type="ECO:0000313" key="1">
    <source>
        <dbReference type="EMBL" id="KAH7848148.1"/>
    </source>
</evidence>
<comment type="caution">
    <text evidence="1">The sequence shown here is derived from an EMBL/GenBank/DDBJ whole genome shotgun (WGS) entry which is preliminary data.</text>
</comment>
<dbReference type="EMBL" id="CM037155">
    <property type="protein sequence ID" value="KAH7848148.1"/>
    <property type="molecule type" value="Genomic_DNA"/>
</dbReference>
<evidence type="ECO:0000313" key="2">
    <source>
        <dbReference type="Proteomes" id="UP000828048"/>
    </source>
</evidence>
<organism evidence="1 2">
    <name type="scientific">Vaccinium darrowii</name>
    <dbReference type="NCBI Taxonomy" id="229202"/>
    <lineage>
        <taxon>Eukaryota</taxon>
        <taxon>Viridiplantae</taxon>
        <taxon>Streptophyta</taxon>
        <taxon>Embryophyta</taxon>
        <taxon>Tracheophyta</taxon>
        <taxon>Spermatophyta</taxon>
        <taxon>Magnoliopsida</taxon>
        <taxon>eudicotyledons</taxon>
        <taxon>Gunneridae</taxon>
        <taxon>Pentapetalae</taxon>
        <taxon>asterids</taxon>
        <taxon>Ericales</taxon>
        <taxon>Ericaceae</taxon>
        <taxon>Vaccinioideae</taxon>
        <taxon>Vaccinieae</taxon>
        <taxon>Vaccinium</taxon>
    </lineage>
</organism>
<name>A0ACB7Y4L2_9ERIC</name>
<sequence>MEIVVNGTTVWLHPDGKEGVTPLVENIVKMATHVERQLTMGKKGYERVKERFLEHHMSQRIALVLKEEDDMIDPLPCYCCVGMLA</sequence>
<gene>
    <name evidence="1" type="ORF">Vadar_034356</name>
</gene>
<dbReference type="Proteomes" id="UP000828048">
    <property type="component" value="Chromosome 5"/>
</dbReference>
<protein>
    <submittedName>
        <fullName evidence="1">Uncharacterized protein</fullName>
    </submittedName>
</protein>